<gene>
    <name evidence="3" type="ORF">CH238_09030</name>
    <name evidence="2" type="ORF">CLOLEP_00551</name>
</gene>
<dbReference type="PANTHER" id="PTHR37826:SF3">
    <property type="entry name" value="J DOMAIN-CONTAINING PROTEIN"/>
    <property type="match status" value="1"/>
</dbReference>
<reference evidence="2 4" key="2">
    <citation type="submission" date="2007-08" db="EMBL/GenBank/DDBJ databases">
        <authorList>
            <person name="Fulton L."/>
            <person name="Clifton S."/>
            <person name="Fulton B."/>
            <person name="Xu J."/>
            <person name="Minx P."/>
            <person name="Pepin K.H."/>
            <person name="Johnson M."/>
            <person name="Thiruvilangam P."/>
            <person name="Bhonagiri V."/>
            <person name="Nash W.E."/>
            <person name="Wang C."/>
            <person name="Mardis E.R."/>
            <person name="Wilson R.K."/>
        </authorList>
    </citation>
    <scope>NUCLEOTIDE SEQUENCE [LARGE SCALE GENOMIC DNA]</scope>
    <source>
        <strain evidence="2 4">DSM 753</strain>
    </source>
</reference>
<dbReference type="AlphaFoldDB" id="A7VPS4"/>
<dbReference type="Proteomes" id="UP000220611">
    <property type="component" value="Unassembled WGS sequence"/>
</dbReference>
<protein>
    <recommendedName>
        <fullName evidence="6">Replication restart DNA helicase PriA</fullName>
    </recommendedName>
</protein>
<sequence>MQQTIPAEEVKTVQTEHFLCPNCGGNLRYDIKRQLYCCESCGSPDEIIPLHEGIREYPLDGYHSREAQNVAFEGASCVFCQNCGAQILFGQYDTATVCPMCGSTQVDVKKQESGIPPEGIVPFRLDQKEAQEKFHAWIKKRWFAPNSLKKTYQEGRLTGLYIPFWTYDAKADGWFTGRGGRTRTYRDKDGHTHTTTDWYPVRGSVGQFFNDLQVCASEKSNSKYLNDVLPYDTVNDIKPYSPQYISGFQAEKYAWRGDACFRLAERMIKDALEAQARDSILAMGYDQAQVLEVQFSCSNVTYKHVLLPLWSAVFSHKGKLYQYLINGETGKVSGGRPYSAPKIVAAVLAAIAVLAGLYFLIESAGAYAAEYHPPAAQSQAQQVDLAESGSPAEEILSRVSLSPVWDETKADV</sequence>
<dbReference type="EMBL" id="NOXF01000006">
    <property type="protein sequence ID" value="PEQ24328.1"/>
    <property type="molecule type" value="Genomic_DNA"/>
</dbReference>
<organism evidence="2 4">
    <name type="scientific">[Clostridium] leptum DSM 753</name>
    <dbReference type="NCBI Taxonomy" id="428125"/>
    <lineage>
        <taxon>Bacteria</taxon>
        <taxon>Bacillati</taxon>
        <taxon>Bacillota</taxon>
        <taxon>Clostridia</taxon>
        <taxon>Eubacteriales</taxon>
        <taxon>Oscillospiraceae</taxon>
        <taxon>Oscillospiraceae incertae sedis</taxon>
    </lineage>
</organism>
<evidence type="ECO:0000313" key="2">
    <source>
        <dbReference type="EMBL" id="EDO62736.1"/>
    </source>
</evidence>
<proteinExistence type="predicted"/>
<evidence type="ECO:0000256" key="1">
    <source>
        <dbReference type="SAM" id="Phobius"/>
    </source>
</evidence>
<evidence type="ECO:0000313" key="5">
    <source>
        <dbReference type="Proteomes" id="UP000220611"/>
    </source>
</evidence>
<reference evidence="3 5" key="3">
    <citation type="submission" date="2017-07" db="EMBL/GenBank/DDBJ databases">
        <title>Prevalence of linear plasmids in Cutibacterium (Propionibacterium) acnes isolates obtained from prostatic tissue.</title>
        <authorList>
            <person name="Davidsson S."/>
            <person name="Carlsson J."/>
            <person name="Molling P."/>
            <person name="Andren O."/>
            <person name="Andersson S.-O."/>
            <person name="Brzuszkiewicz E."/>
            <person name="Poehlein A."/>
            <person name="Al-Zeer M."/>
            <person name="Brinkmann V."/>
            <person name="Scavenius C."/>
            <person name="Nazipi S."/>
            <person name="Soderquist B."/>
            <person name="Bruggemann H."/>
        </authorList>
    </citation>
    <scope>NUCLEOTIDE SEQUENCE [LARGE SCALE GENOMIC DNA]</scope>
    <source>
        <strain evidence="3 5">DSM 753</strain>
    </source>
</reference>
<dbReference type="OrthoDB" id="3182597at2"/>
<dbReference type="Proteomes" id="UP000003490">
    <property type="component" value="Unassembled WGS sequence"/>
</dbReference>
<feature type="transmembrane region" description="Helical" evidence="1">
    <location>
        <begin position="343"/>
        <end position="361"/>
    </location>
</feature>
<name>A7VPS4_9FIRM</name>
<keyword evidence="5" id="KW-1185">Reference proteome</keyword>
<evidence type="ECO:0008006" key="6">
    <source>
        <dbReference type="Google" id="ProtNLM"/>
    </source>
</evidence>
<dbReference type="HOGENOM" id="CLU_039030_1_0_9"/>
<comment type="caution">
    <text evidence="2">The sequence shown here is derived from an EMBL/GenBank/DDBJ whole genome shotgun (WGS) entry which is preliminary data.</text>
</comment>
<keyword evidence="1" id="KW-0812">Transmembrane</keyword>
<dbReference type="eggNOG" id="COG1645">
    <property type="taxonomic scope" value="Bacteria"/>
</dbReference>
<keyword evidence="1" id="KW-0472">Membrane</keyword>
<evidence type="ECO:0000313" key="4">
    <source>
        <dbReference type="Proteomes" id="UP000003490"/>
    </source>
</evidence>
<dbReference type="PANTHER" id="PTHR37826">
    <property type="entry name" value="FLOTILLIN BAND_7_5 DOMAIN PROTEIN"/>
    <property type="match status" value="1"/>
</dbReference>
<accession>A7VPS4</accession>
<evidence type="ECO:0000313" key="3">
    <source>
        <dbReference type="EMBL" id="PEQ24328.1"/>
    </source>
</evidence>
<reference evidence="2 4" key="1">
    <citation type="submission" date="2007-08" db="EMBL/GenBank/DDBJ databases">
        <title>Draft genome sequence of Clostridium leptum (DSM 753).</title>
        <authorList>
            <person name="Sudarsanam P."/>
            <person name="Ley R."/>
            <person name="Guruge J."/>
            <person name="Turnbaugh P.J."/>
            <person name="Mahowald M."/>
            <person name="Liep D."/>
            <person name="Gordon J."/>
        </authorList>
    </citation>
    <scope>NUCLEOTIDE SEQUENCE [LARGE SCALE GENOMIC DNA]</scope>
    <source>
        <strain evidence="2 4">DSM 753</strain>
    </source>
</reference>
<dbReference type="EMBL" id="ABCB02000013">
    <property type="protein sequence ID" value="EDO62736.1"/>
    <property type="molecule type" value="Genomic_DNA"/>
</dbReference>
<keyword evidence="1" id="KW-1133">Transmembrane helix</keyword>